<evidence type="ECO:0000313" key="2">
    <source>
        <dbReference type="EMBL" id="QSQ09640.1"/>
    </source>
</evidence>
<reference evidence="2" key="1">
    <citation type="submission" date="2020-07" db="EMBL/GenBank/DDBJ databases">
        <title>Koleobacter methoxysyntrophicus gen. nov., sp. nov., a novel anaerobic bacterium isolated from deep subsurface oil field and proposal of Koleobacterales ord. nov. in the phylum Firmicutes.</title>
        <authorList>
            <person name="Sakamoto S."/>
            <person name="Tamaki H."/>
        </authorList>
    </citation>
    <scope>NUCLEOTIDE SEQUENCE</scope>
    <source>
        <strain evidence="2">NRmbB1</strain>
    </source>
</reference>
<evidence type="ECO:0000259" key="1">
    <source>
        <dbReference type="Pfam" id="PF07615"/>
    </source>
</evidence>
<dbReference type="SUPFAM" id="SSF89957">
    <property type="entry name" value="MTH1187/YkoF-like"/>
    <property type="match status" value="1"/>
</dbReference>
<proteinExistence type="predicted"/>
<evidence type="ECO:0000313" key="3">
    <source>
        <dbReference type="Proteomes" id="UP000662904"/>
    </source>
</evidence>
<name>A0A8A0RPY2_9FIRM</name>
<dbReference type="AlphaFoldDB" id="A0A8A0RPY2"/>
<sequence>MSCQLAFYPLETKNINDAVNQVLSIIDTAPVQSETTPLNTLIFGELENIVKLLEKIASVMDKRGIKFAMQVSLSNHCGCKG</sequence>
<keyword evidence="3" id="KW-1185">Reference proteome</keyword>
<dbReference type="KEGG" id="kme:H0A61_02017"/>
<gene>
    <name evidence="2" type="ORF">H0A61_02017</name>
</gene>
<organism evidence="2 3">
    <name type="scientific">Koleobacter methoxysyntrophicus</name>
    <dbReference type="NCBI Taxonomy" id="2751313"/>
    <lineage>
        <taxon>Bacteria</taxon>
        <taxon>Bacillati</taxon>
        <taxon>Bacillota</taxon>
        <taxon>Clostridia</taxon>
        <taxon>Koleobacterales</taxon>
        <taxon>Koleobacteraceae</taxon>
        <taxon>Koleobacter</taxon>
    </lineage>
</organism>
<dbReference type="Gene3D" id="3.30.70.930">
    <property type="match status" value="1"/>
</dbReference>
<dbReference type="Proteomes" id="UP000662904">
    <property type="component" value="Chromosome"/>
</dbReference>
<dbReference type="Pfam" id="PF07615">
    <property type="entry name" value="Ykof"/>
    <property type="match status" value="1"/>
</dbReference>
<dbReference type="InterPro" id="IPR029756">
    <property type="entry name" value="MTH1187/YkoF-like"/>
</dbReference>
<protein>
    <recommendedName>
        <fullName evidence="1">Thiamin/hydroxymethyl pyrimidine-binding YkoF putative domain-containing protein</fullName>
    </recommendedName>
</protein>
<feature type="domain" description="Thiamin/hydroxymethyl pyrimidine-binding YkoF putative" evidence="1">
    <location>
        <begin position="2"/>
        <end position="77"/>
    </location>
</feature>
<accession>A0A8A0RPY2</accession>
<dbReference type="InterPro" id="IPR011522">
    <property type="entry name" value="Thiamin/HMP-bd_put_YkoF"/>
</dbReference>
<dbReference type="EMBL" id="CP059066">
    <property type="protein sequence ID" value="QSQ09640.1"/>
    <property type="molecule type" value="Genomic_DNA"/>
</dbReference>